<keyword evidence="4" id="KW-1185">Reference proteome</keyword>
<dbReference type="CDD" id="cd02440">
    <property type="entry name" value="AdoMet_MTases"/>
    <property type="match status" value="1"/>
</dbReference>
<evidence type="ECO:0000259" key="2">
    <source>
        <dbReference type="Pfam" id="PF13649"/>
    </source>
</evidence>
<dbReference type="OrthoDB" id="2013972at2759"/>
<dbReference type="Gene3D" id="3.40.50.150">
    <property type="entry name" value="Vaccinia Virus protein VP39"/>
    <property type="match status" value="1"/>
</dbReference>
<reference evidence="4" key="1">
    <citation type="submission" date="2013-05" db="EMBL/GenBank/DDBJ databases">
        <title>The Genome sequence of Mucor circinelloides f. circinelloides 1006PhL.</title>
        <authorList>
            <consortium name="The Broad Institute Genomics Platform"/>
            <person name="Cuomo C."/>
            <person name="Earl A."/>
            <person name="Findley K."/>
            <person name="Lee S.C."/>
            <person name="Walker B."/>
            <person name="Young S."/>
            <person name="Zeng Q."/>
            <person name="Gargeya S."/>
            <person name="Fitzgerald M."/>
            <person name="Haas B."/>
            <person name="Abouelleil A."/>
            <person name="Allen A.W."/>
            <person name="Alvarado L."/>
            <person name="Arachchi H.M."/>
            <person name="Berlin A.M."/>
            <person name="Chapman S.B."/>
            <person name="Gainer-Dewar J."/>
            <person name="Goldberg J."/>
            <person name="Griggs A."/>
            <person name="Gujja S."/>
            <person name="Hansen M."/>
            <person name="Howarth C."/>
            <person name="Imamovic A."/>
            <person name="Ireland A."/>
            <person name="Larimer J."/>
            <person name="McCowan C."/>
            <person name="Murphy C."/>
            <person name="Pearson M."/>
            <person name="Poon T.W."/>
            <person name="Priest M."/>
            <person name="Roberts A."/>
            <person name="Saif S."/>
            <person name="Shea T."/>
            <person name="Sisk P."/>
            <person name="Sykes S."/>
            <person name="Wortman J."/>
            <person name="Nusbaum C."/>
            <person name="Birren B."/>
        </authorList>
    </citation>
    <scope>NUCLEOTIDE SEQUENCE [LARGE SCALE GENOMIC DNA]</scope>
    <source>
        <strain evidence="4">1006PhL</strain>
    </source>
</reference>
<dbReference type="Pfam" id="PF13649">
    <property type="entry name" value="Methyltransf_25"/>
    <property type="match status" value="1"/>
</dbReference>
<feature type="compositionally biased region" description="Polar residues" evidence="1">
    <location>
        <begin position="19"/>
        <end position="28"/>
    </location>
</feature>
<feature type="compositionally biased region" description="Low complexity" evidence="1">
    <location>
        <begin position="43"/>
        <end position="63"/>
    </location>
</feature>
<dbReference type="eggNOG" id="KOG1269">
    <property type="taxonomic scope" value="Eukaryota"/>
</dbReference>
<evidence type="ECO:0000313" key="4">
    <source>
        <dbReference type="Proteomes" id="UP000014254"/>
    </source>
</evidence>
<dbReference type="GO" id="GO:0008168">
    <property type="term" value="F:methyltransferase activity"/>
    <property type="evidence" value="ECO:0007669"/>
    <property type="project" value="TreeGrafter"/>
</dbReference>
<gene>
    <name evidence="3" type="ORF">HMPREF1544_07794</name>
</gene>
<dbReference type="STRING" id="1220926.S2JS15"/>
<dbReference type="PANTHER" id="PTHR43591">
    <property type="entry name" value="METHYLTRANSFERASE"/>
    <property type="match status" value="1"/>
</dbReference>
<dbReference type="EMBL" id="KE124012">
    <property type="protein sequence ID" value="EPB85423.1"/>
    <property type="molecule type" value="Genomic_DNA"/>
</dbReference>
<accession>S2JS15</accession>
<sequence length="347" mass="39271">MVFFSSLKNLFSRRDKRTSNASSLQQAASKKKGLAYSNGNQHSSNKSTAANSPANSTTNNSSNGHSFQYKDGRRYHGDSDVAYVLPNDDDEADRVHQQHWILRYALQSNYQAPVTDQLEKGITVLDSGCGPATWTFEMGEAWPNSTFHGIDASCVFPENIKPANVEFVIGNIAKEIPYPDNTFDYVHQRLLLLGLTNDDWENALKELYRVLKPGGYIELAEPDLQDLENMGPILRKLQYTMSDMLKSRNMPNKVACELEDRLIRAGFVNTKLKMTPLKLNHTDKAGKLLWDDYKHGYSNVRPVMAQIVPEWQDAEVYARFLADCGVEAEKNKTNVNWYACYAQKPTQ</sequence>
<dbReference type="InterPro" id="IPR041698">
    <property type="entry name" value="Methyltransf_25"/>
</dbReference>
<dbReference type="FunCoup" id="S2JS15">
    <property type="interactions" value="3"/>
</dbReference>
<proteinExistence type="predicted"/>
<organism evidence="3 4">
    <name type="scientific">Mucor circinelloides f. circinelloides (strain 1006PhL)</name>
    <name type="common">Mucormycosis agent</name>
    <name type="synonym">Calyptromyces circinelloides</name>
    <dbReference type="NCBI Taxonomy" id="1220926"/>
    <lineage>
        <taxon>Eukaryota</taxon>
        <taxon>Fungi</taxon>
        <taxon>Fungi incertae sedis</taxon>
        <taxon>Mucoromycota</taxon>
        <taxon>Mucoromycotina</taxon>
        <taxon>Mucoromycetes</taxon>
        <taxon>Mucorales</taxon>
        <taxon>Mucorineae</taxon>
        <taxon>Mucoraceae</taxon>
        <taxon>Mucor</taxon>
    </lineage>
</organism>
<dbReference type="SUPFAM" id="SSF53335">
    <property type="entry name" value="S-adenosyl-L-methionine-dependent methyltransferases"/>
    <property type="match status" value="1"/>
</dbReference>
<dbReference type="OMA" id="FEMGEAW"/>
<feature type="region of interest" description="Disordered" evidence="1">
    <location>
        <begin position="14"/>
        <end position="72"/>
    </location>
</feature>
<protein>
    <recommendedName>
        <fullName evidence="2">Methyltransferase domain-containing protein</fullName>
    </recommendedName>
</protein>
<dbReference type="VEuPathDB" id="FungiDB:HMPREF1544_07794"/>
<evidence type="ECO:0000313" key="3">
    <source>
        <dbReference type="EMBL" id="EPB85423.1"/>
    </source>
</evidence>
<evidence type="ECO:0000256" key="1">
    <source>
        <dbReference type="SAM" id="MobiDB-lite"/>
    </source>
</evidence>
<dbReference type="InParanoid" id="S2JS15"/>
<dbReference type="AlphaFoldDB" id="S2JS15"/>
<feature type="domain" description="Methyltransferase" evidence="2">
    <location>
        <begin position="124"/>
        <end position="215"/>
    </location>
</feature>
<name>S2JS15_MUCC1</name>
<dbReference type="PANTHER" id="PTHR43591:SF24">
    <property type="entry name" value="2-METHOXY-6-POLYPRENYL-1,4-BENZOQUINOL METHYLASE, MITOCHONDRIAL"/>
    <property type="match status" value="1"/>
</dbReference>
<dbReference type="Proteomes" id="UP000014254">
    <property type="component" value="Unassembled WGS sequence"/>
</dbReference>
<dbReference type="InterPro" id="IPR029063">
    <property type="entry name" value="SAM-dependent_MTases_sf"/>
</dbReference>